<dbReference type="SUPFAM" id="SSF52540">
    <property type="entry name" value="P-loop containing nucleoside triphosphate hydrolases"/>
    <property type="match status" value="1"/>
</dbReference>
<keyword evidence="2" id="KW-0813">Transport</keyword>
<dbReference type="Pfam" id="PF00005">
    <property type="entry name" value="ABC_tran"/>
    <property type="match status" value="1"/>
</dbReference>
<dbReference type="InterPro" id="IPR013563">
    <property type="entry name" value="Oligopep_ABC_C"/>
</dbReference>
<evidence type="ECO:0000256" key="4">
    <source>
        <dbReference type="ARBA" id="ARBA00022840"/>
    </source>
</evidence>
<dbReference type="PANTHER" id="PTHR43776:SF7">
    <property type="entry name" value="D,D-DIPEPTIDE TRANSPORT ATP-BINDING PROTEIN DDPF-RELATED"/>
    <property type="match status" value="1"/>
</dbReference>
<protein>
    <submittedName>
        <fullName evidence="6">ABC transporter ATP-binding protein</fullName>
    </submittedName>
</protein>
<dbReference type="RefSeq" id="WP_247414684.1">
    <property type="nucleotide sequence ID" value="NZ_JALLGW010000001.1"/>
</dbReference>
<dbReference type="InterPro" id="IPR027417">
    <property type="entry name" value="P-loop_NTPase"/>
</dbReference>
<comment type="similarity">
    <text evidence="1">Belongs to the ABC transporter superfamily.</text>
</comment>
<dbReference type="PANTHER" id="PTHR43776">
    <property type="entry name" value="TRANSPORT ATP-BINDING PROTEIN"/>
    <property type="match status" value="1"/>
</dbReference>
<dbReference type="InterPro" id="IPR003593">
    <property type="entry name" value="AAA+_ATPase"/>
</dbReference>
<dbReference type="CDD" id="cd03257">
    <property type="entry name" value="ABC_NikE_OppD_transporters"/>
    <property type="match status" value="1"/>
</dbReference>
<evidence type="ECO:0000256" key="1">
    <source>
        <dbReference type="ARBA" id="ARBA00005417"/>
    </source>
</evidence>
<name>A0ABD5RND4_9EURY</name>
<sequence>MNDTPLLRVTGLEKHYPITRGLLKREVGRVRAVDGVDFEVAAGETLGLVGESGCGKSTVATSLLRLEEPTAGEVRFDGEDVTTYDKQRLKRFRRRAQMIFQDPTSSFDPRMSIGESVAEPLLVHGITDRSRRREIVMDLLERVGLSAEDVDRYPHEFSGGQKQRVALARALVVNPQLLVADEPVSALDVSIQSDILNLMNDIQEEFDLAMLFISHDLGVVREVCDRVAVMYLGEIVEVAPTEALFSNPQHPYTTSLLGSIPRPDPTQRGESVTLVGDVPSPSNPPAGCRFHTRCPEVIPPADYAFEQGAWRSVQDLRQRMREGPLDLETVRTAHGESVGDAEGESVAGDEQLKQGLRAEFDIPRQLSDPEGDAVLERALTAEVEGDHEEARDLLDEAFRTPCEQTYPELRETEAGWEAACLLHEDQRQRVERPADD</sequence>
<evidence type="ECO:0000313" key="6">
    <source>
        <dbReference type="EMBL" id="MFC5971799.1"/>
    </source>
</evidence>
<accession>A0ABD5RND4</accession>
<evidence type="ECO:0000256" key="3">
    <source>
        <dbReference type="ARBA" id="ARBA00022741"/>
    </source>
</evidence>
<evidence type="ECO:0000313" key="7">
    <source>
        <dbReference type="Proteomes" id="UP001596099"/>
    </source>
</evidence>
<evidence type="ECO:0000259" key="5">
    <source>
        <dbReference type="PROSITE" id="PS50893"/>
    </source>
</evidence>
<organism evidence="6 7">
    <name type="scientific">Halomarina salina</name>
    <dbReference type="NCBI Taxonomy" id="1872699"/>
    <lineage>
        <taxon>Archaea</taxon>
        <taxon>Methanobacteriati</taxon>
        <taxon>Methanobacteriota</taxon>
        <taxon>Stenosarchaea group</taxon>
        <taxon>Halobacteria</taxon>
        <taxon>Halobacteriales</taxon>
        <taxon>Natronomonadaceae</taxon>
        <taxon>Halomarina</taxon>
    </lineage>
</organism>
<dbReference type="EMBL" id="JBHSQH010000001">
    <property type="protein sequence ID" value="MFC5971799.1"/>
    <property type="molecule type" value="Genomic_DNA"/>
</dbReference>
<proteinExistence type="inferred from homology"/>
<dbReference type="Gene3D" id="3.40.50.300">
    <property type="entry name" value="P-loop containing nucleotide triphosphate hydrolases"/>
    <property type="match status" value="1"/>
</dbReference>
<dbReference type="Proteomes" id="UP001596099">
    <property type="component" value="Unassembled WGS sequence"/>
</dbReference>
<comment type="caution">
    <text evidence="6">The sequence shown here is derived from an EMBL/GenBank/DDBJ whole genome shotgun (WGS) entry which is preliminary data.</text>
</comment>
<dbReference type="InterPro" id="IPR050319">
    <property type="entry name" value="ABC_transp_ATP-bind"/>
</dbReference>
<keyword evidence="7" id="KW-1185">Reference proteome</keyword>
<dbReference type="PROSITE" id="PS50893">
    <property type="entry name" value="ABC_TRANSPORTER_2"/>
    <property type="match status" value="1"/>
</dbReference>
<keyword evidence="3" id="KW-0547">Nucleotide-binding</keyword>
<dbReference type="FunFam" id="3.40.50.300:FF:000016">
    <property type="entry name" value="Oligopeptide ABC transporter ATP-binding component"/>
    <property type="match status" value="1"/>
</dbReference>
<dbReference type="GO" id="GO:0005524">
    <property type="term" value="F:ATP binding"/>
    <property type="evidence" value="ECO:0007669"/>
    <property type="project" value="UniProtKB-KW"/>
</dbReference>
<reference evidence="6 7" key="1">
    <citation type="journal article" date="2019" name="Int. J. Syst. Evol. Microbiol.">
        <title>The Global Catalogue of Microorganisms (GCM) 10K type strain sequencing project: providing services to taxonomists for standard genome sequencing and annotation.</title>
        <authorList>
            <consortium name="The Broad Institute Genomics Platform"/>
            <consortium name="The Broad Institute Genome Sequencing Center for Infectious Disease"/>
            <person name="Wu L."/>
            <person name="Ma J."/>
        </authorList>
    </citation>
    <scope>NUCLEOTIDE SEQUENCE [LARGE SCALE GENOMIC DNA]</scope>
    <source>
        <strain evidence="6 7">CGMCC 1.12543</strain>
    </source>
</reference>
<dbReference type="Pfam" id="PF08352">
    <property type="entry name" value="oligo_HPY"/>
    <property type="match status" value="1"/>
</dbReference>
<dbReference type="PROSITE" id="PS00211">
    <property type="entry name" value="ABC_TRANSPORTER_1"/>
    <property type="match status" value="1"/>
</dbReference>
<dbReference type="SMART" id="SM00382">
    <property type="entry name" value="AAA"/>
    <property type="match status" value="1"/>
</dbReference>
<keyword evidence="4 6" id="KW-0067">ATP-binding</keyword>
<feature type="domain" description="ABC transporter" evidence="5">
    <location>
        <begin position="7"/>
        <end position="257"/>
    </location>
</feature>
<dbReference type="InterPro" id="IPR003439">
    <property type="entry name" value="ABC_transporter-like_ATP-bd"/>
</dbReference>
<dbReference type="NCBIfam" id="TIGR01727">
    <property type="entry name" value="oligo_HPY"/>
    <property type="match status" value="1"/>
</dbReference>
<dbReference type="AlphaFoldDB" id="A0ABD5RND4"/>
<gene>
    <name evidence="6" type="ORF">ACFPYI_10690</name>
</gene>
<evidence type="ECO:0000256" key="2">
    <source>
        <dbReference type="ARBA" id="ARBA00022448"/>
    </source>
</evidence>
<dbReference type="InterPro" id="IPR017871">
    <property type="entry name" value="ABC_transporter-like_CS"/>
</dbReference>
<dbReference type="GO" id="GO:0055085">
    <property type="term" value="P:transmembrane transport"/>
    <property type="evidence" value="ECO:0007669"/>
    <property type="project" value="UniProtKB-ARBA"/>
</dbReference>